<accession>A0ABV2XK93</accession>
<gene>
    <name evidence="1" type="ORF">ABZ507_31390</name>
</gene>
<keyword evidence="2" id="KW-1185">Reference proteome</keyword>
<name>A0ABV2XK93_9NOCA</name>
<dbReference type="Proteomes" id="UP001550535">
    <property type="component" value="Unassembled WGS sequence"/>
</dbReference>
<sequence>MGPPNVNWCDTTVVAATDDRPVWAVRMRSERDARGWSQADAVRVMRGKSSHNLPTDSTLLRNWRRWESGESRPDDFYAPIIAAAFDTVPAAFFPKARPNRDDELLSATGMDTLEFLGRLRMSDVSSVTLEAIRITAERLCCEYSYADPHDLHAEGTAWLRRITSLLDGRLTLAQHREILVLAGWVALLVGCVDYDLGRRTAAEVTRRAAQSLAREAEHLEISAWAAEMTAWFALTQGNYRGVIETVQPTLEVSQHLRVGVQLAAQRAKAWARLGNPREVEAALDDGRAILERLEHPANLDNHFVIDANKFDFYAMDCCRVAGEDRLAETYAREVIRNATRPDGTVRNPMRVSEAHLTLAVVAVRDRDLELAVAEGKRAFAGSRRSLPSLMWIAGEVAREIIERFPGDPRTLAYLDQMRSLSVE</sequence>
<protein>
    <submittedName>
        <fullName evidence="1">XRE family transcriptional regulator</fullName>
    </submittedName>
</protein>
<organism evidence="1 2">
    <name type="scientific">Nocardia niwae</name>
    <dbReference type="NCBI Taxonomy" id="626084"/>
    <lineage>
        <taxon>Bacteria</taxon>
        <taxon>Bacillati</taxon>
        <taxon>Actinomycetota</taxon>
        <taxon>Actinomycetes</taxon>
        <taxon>Mycobacteriales</taxon>
        <taxon>Nocardiaceae</taxon>
        <taxon>Nocardia</taxon>
    </lineage>
</organism>
<evidence type="ECO:0000313" key="2">
    <source>
        <dbReference type="Proteomes" id="UP001550535"/>
    </source>
</evidence>
<proteinExistence type="predicted"/>
<evidence type="ECO:0000313" key="1">
    <source>
        <dbReference type="EMBL" id="MEU2126322.1"/>
    </source>
</evidence>
<dbReference type="RefSeq" id="WP_357801518.1">
    <property type="nucleotide sequence ID" value="NZ_JBEYBM010000001.1"/>
</dbReference>
<reference evidence="1 2" key="1">
    <citation type="submission" date="2024-06" db="EMBL/GenBank/DDBJ databases">
        <title>The Natural Products Discovery Center: Release of the First 8490 Sequenced Strains for Exploring Actinobacteria Biosynthetic Diversity.</title>
        <authorList>
            <person name="Kalkreuter E."/>
            <person name="Kautsar S.A."/>
            <person name="Yang D."/>
            <person name="Bader C.D."/>
            <person name="Teijaro C.N."/>
            <person name="Fluegel L."/>
            <person name="Davis C.M."/>
            <person name="Simpson J.R."/>
            <person name="Lauterbach L."/>
            <person name="Steele A.D."/>
            <person name="Gui C."/>
            <person name="Meng S."/>
            <person name="Li G."/>
            <person name="Viehrig K."/>
            <person name="Ye F."/>
            <person name="Su P."/>
            <person name="Kiefer A.F."/>
            <person name="Nichols A."/>
            <person name="Cepeda A.J."/>
            <person name="Yan W."/>
            <person name="Fan B."/>
            <person name="Jiang Y."/>
            <person name="Adhikari A."/>
            <person name="Zheng C.-J."/>
            <person name="Schuster L."/>
            <person name="Cowan T.M."/>
            <person name="Smanski M.J."/>
            <person name="Chevrette M.G."/>
            <person name="De Carvalho L.P.S."/>
            <person name="Shen B."/>
        </authorList>
    </citation>
    <scope>NUCLEOTIDE SEQUENCE [LARGE SCALE GENOMIC DNA]</scope>
    <source>
        <strain evidence="1 2">NPDC019434</strain>
    </source>
</reference>
<comment type="caution">
    <text evidence="1">The sequence shown here is derived from an EMBL/GenBank/DDBJ whole genome shotgun (WGS) entry which is preliminary data.</text>
</comment>
<dbReference type="EMBL" id="JBEYBR010000131">
    <property type="protein sequence ID" value="MEU2126322.1"/>
    <property type="molecule type" value="Genomic_DNA"/>
</dbReference>